<dbReference type="InterPro" id="IPR036259">
    <property type="entry name" value="MFS_trans_sf"/>
</dbReference>
<evidence type="ECO:0000256" key="4">
    <source>
        <dbReference type="ARBA" id="ARBA00022989"/>
    </source>
</evidence>
<proteinExistence type="predicted"/>
<evidence type="ECO:0000256" key="3">
    <source>
        <dbReference type="ARBA" id="ARBA00022692"/>
    </source>
</evidence>
<evidence type="ECO:0000256" key="2">
    <source>
        <dbReference type="ARBA" id="ARBA00022448"/>
    </source>
</evidence>
<feature type="transmembrane region" description="Helical" evidence="6">
    <location>
        <begin position="402"/>
        <end position="423"/>
    </location>
</feature>
<evidence type="ECO:0000313" key="8">
    <source>
        <dbReference type="Proteomes" id="UP001495147"/>
    </source>
</evidence>
<evidence type="ECO:0000256" key="6">
    <source>
        <dbReference type="SAM" id="Phobius"/>
    </source>
</evidence>
<dbReference type="PANTHER" id="PTHR12778">
    <property type="entry name" value="SOLUTE CARRIER FAMILY 33 ACETYL-COA TRANSPORTER -RELATED"/>
    <property type="match status" value="1"/>
</dbReference>
<dbReference type="PANTHER" id="PTHR12778:SF10">
    <property type="entry name" value="MAJOR FACILITATOR SUPERFAMILY DOMAIN-CONTAINING PROTEIN 3"/>
    <property type="match status" value="1"/>
</dbReference>
<comment type="subcellular location">
    <subcellularLocation>
        <location evidence="1">Membrane</location>
        <topology evidence="1">Multi-pass membrane protein</topology>
    </subcellularLocation>
</comment>
<keyword evidence="4 6" id="KW-1133">Transmembrane helix</keyword>
<name>A0ABV0FZ74_9BURK</name>
<accession>A0ABV0FZ74</accession>
<keyword evidence="5 6" id="KW-0472">Membrane</keyword>
<comment type="caution">
    <text evidence="7">The sequence shown here is derived from an EMBL/GenBank/DDBJ whole genome shotgun (WGS) entry which is preliminary data.</text>
</comment>
<keyword evidence="3 6" id="KW-0812">Transmembrane</keyword>
<feature type="transmembrane region" description="Helical" evidence="6">
    <location>
        <begin position="305"/>
        <end position="326"/>
    </location>
</feature>
<sequence length="438" mass="47667">MSTSATKVRNPLSWVPSSYLAEGIPFALVIWVAGTMFKDLGHTDGEITLATASIGIAWSLKPFWAAFLDMFKTKKFFVLLMEVVMALLCCAIAVALPLPNYFQITIAVLWVLAFASATQDICVDGVYITTLDEKGQAKYIGVQGVFWSVGRLFGTALIVYIAGTLKEDYHLSTTAAWSWAMGVSAATLALLAVYHWFMLPTGSIGDRPESIKAAFGTFWEAVVDFFKKDAIWGMLLFVFLYRSSEGLLLIEGPLFLQASPDSGGVGLSLKDKGMIDGTIATVVSLAAGLLGGAFLAKFGLNRRTLIFMALCLNIPHVCFVVLSQLAGPGHQLSFTTVATLVTIEKFGYSFGFVANMLYMMQQISPGRFHMTHYAFANSIMNLTLVPTQMISGPLADHFGYKTYFIIVMFAAIPSILGAMIAPFPRKVEGDQPQGVARH</sequence>
<evidence type="ECO:0000256" key="5">
    <source>
        <dbReference type="ARBA" id="ARBA00023136"/>
    </source>
</evidence>
<dbReference type="SUPFAM" id="SSF103473">
    <property type="entry name" value="MFS general substrate transporter"/>
    <property type="match status" value="1"/>
</dbReference>
<keyword evidence="2" id="KW-0813">Transport</keyword>
<protein>
    <submittedName>
        <fullName evidence="7">MFS transporter</fullName>
    </submittedName>
</protein>
<feature type="transmembrane region" description="Helical" evidence="6">
    <location>
        <begin position="139"/>
        <end position="163"/>
    </location>
</feature>
<dbReference type="EMBL" id="JBDPZD010000001">
    <property type="protein sequence ID" value="MEO3690193.1"/>
    <property type="molecule type" value="Genomic_DNA"/>
</dbReference>
<dbReference type="InterPro" id="IPR004752">
    <property type="entry name" value="AmpG_permease/AT-1"/>
</dbReference>
<dbReference type="RefSeq" id="WP_347703025.1">
    <property type="nucleotide sequence ID" value="NZ_JBDPZD010000001.1"/>
</dbReference>
<dbReference type="Proteomes" id="UP001495147">
    <property type="component" value="Unassembled WGS sequence"/>
</dbReference>
<organism evidence="7 8">
    <name type="scientific">Roseateles paludis</name>
    <dbReference type="NCBI Taxonomy" id="3145238"/>
    <lineage>
        <taxon>Bacteria</taxon>
        <taxon>Pseudomonadati</taxon>
        <taxon>Pseudomonadota</taxon>
        <taxon>Betaproteobacteria</taxon>
        <taxon>Burkholderiales</taxon>
        <taxon>Sphaerotilaceae</taxon>
        <taxon>Roseateles</taxon>
    </lineage>
</organism>
<feature type="transmembrane region" description="Helical" evidence="6">
    <location>
        <begin position="235"/>
        <end position="258"/>
    </location>
</feature>
<feature type="transmembrane region" description="Helical" evidence="6">
    <location>
        <begin position="370"/>
        <end position="390"/>
    </location>
</feature>
<evidence type="ECO:0000313" key="7">
    <source>
        <dbReference type="EMBL" id="MEO3690193.1"/>
    </source>
</evidence>
<feature type="transmembrane region" description="Helical" evidence="6">
    <location>
        <begin position="278"/>
        <end position="298"/>
    </location>
</feature>
<feature type="transmembrane region" description="Helical" evidence="6">
    <location>
        <begin position="175"/>
        <end position="197"/>
    </location>
</feature>
<feature type="transmembrane region" description="Helical" evidence="6">
    <location>
        <begin position="76"/>
        <end position="98"/>
    </location>
</feature>
<reference evidence="7 8" key="1">
    <citation type="submission" date="2024-05" db="EMBL/GenBank/DDBJ databases">
        <title>Roseateles sp. DJS-2-20 16S ribosomal RNA gene Genome sequencing and assembly.</title>
        <authorList>
            <person name="Woo H."/>
        </authorList>
    </citation>
    <scope>NUCLEOTIDE SEQUENCE [LARGE SCALE GENOMIC DNA]</scope>
    <source>
        <strain evidence="7 8">DJS-2-20</strain>
    </source>
</reference>
<feature type="transmembrane region" description="Helical" evidence="6">
    <location>
        <begin position="332"/>
        <end position="358"/>
    </location>
</feature>
<feature type="transmembrane region" description="Helical" evidence="6">
    <location>
        <begin position="104"/>
        <end position="127"/>
    </location>
</feature>
<dbReference type="Gene3D" id="1.20.1250.20">
    <property type="entry name" value="MFS general substrate transporter like domains"/>
    <property type="match status" value="2"/>
</dbReference>
<feature type="transmembrane region" description="Helical" evidence="6">
    <location>
        <begin position="12"/>
        <end position="33"/>
    </location>
</feature>
<keyword evidence="8" id="KW-1185">Reference proteome</keyword>
<dbReference type="InterPro" id="IPR011701">
    <property type="entry name" value="MFS"/>
</dbReference>
<evidence type="ECO:0000256" key="1">
    <source>
        <dbReference type="ARBA" id="ARBA00004141"/>
    </source>
</evidence>
<dbReference type="Pfam" id="PF07690">
    <property type="entry name" value="MFS_1"/>
    <property type="match status" value="1"/>
</dbReference>
<feature type="transmembrane region" description="Helical" evidence="6">
    <location>
        <begin position="45"/>
        <end position="64"/>
    </location>
</feature>
<gene>
    <name evidence="7" type="ORF">ABDJ85_01875</name>
</gene>